<dbReference type="RefSeq" id="WP_149334008.1">
    <property type="nucleotide sequence ID" value="NZ_BJJW01000004.1"/>
</dbReference>
<evidence type="ECO:0000313" key="2">
    <source>
        <dbReference type="Proteomes" id="UP000323274"/>
    </source>
</evidence>
<gene>
    <name evidence="1" type="ORF">LCIT_06700</name>
</gene>
<evidence type="ECO:0000313" key="1">
    <source>
        <dbReference type="EMBL" id="GDZ83428.1"/>
    </source>
</evidence>
<reference evidence="1 2" key="1">
    <citation type="submission" date="2019-04" db="EMBL/GenBank/DDBJ databases">
        <title>A pseudo-fructophilic Leuconostoc citreum strain F192-5 isolated from peel of satsuma mandarin: the first report for isolation and characterization of strain-dependent fructophilic-like characteristics.</title>
        <authorList>
            <person name="Maeno S."/>
            <person name="Tanizawa Y."/>
            <person name="Kajikawa A."/>
            <person name="Kanesaki Y."/>
            <person name="Kubota E."/>
            <person name="Arita M."/>
            <person name="Leon D."/>
            <person name="Endo A."/>
        </authorList>
    </citation>
    <scope>NUCLEOTIDE SEQUENCE [LARGE SCALE GENOMIC DNA]</scope>
    <source>
        <strain evidence="1 2">F192-5</strain>
    </source>
</reference>
<dbReference type="Proteomes" id="UP000323274">
    <property type="component" value="Unassembled WGS sequence"/>
</dbReference>
<accession>A0A5A5TYY6</accession>
<dbReference type="EMBL" id="BJJW01000004">
    <property type="protein sequence ID" value="GDZ83428.1"/>
    <property type="molecule type" value="Genomic_DNA"/>
</dbReference>
<comment type="caution">
    <text evidence="1">The sequence shown here is derived from an EMBL/GenBank/DDBJ whole genome shotgun (WGS) entry which is preliminary data.</text>
</comment>
<organism evidence="1 2">
    <name type="scientific">Leuconostoc citreum</name>
    <dbReference type="NCBI Taxonomy" id="33964"/>
    <lineage>
        <taxon>Bacteria</taxon>
        <taxon>Bacillati</taxon>
        <taxon>Bacillota</taxon>
        <taxon>Bacilli</taxon>
        <taxon>Lactobacillales</taxon>
        <taxon>Lactobacillaceae</taxon>
        <taxon>Leuconostoc</taxon>
    </lineage>
</organism>
<proteinExistence type="predicted"/>
<protein>
    <submittedName>
        <fullName evidence="1">Uncharacterized protein</fullName>
    </submittedName>
</protein>
<dbReference type="AlphaFoldDB" id="A0A5A5TYY6"/>
<name>A0A5A5TYY6_LEUCI</name>
<sequence>MPNSFVLSRKGGGIVMFDVDEEYSRPNHMISGKAGKGRLYYVKLRVVMFYAVRHPLIAIKGLFNSIKA</sequence>